<accession>A0A9P4R8X0</accession>
<dbReference type="InterPro" id="IPR036291">
    <property type="entry name" value="NAD(P)-bd_dom_sf"/>
</dbReference>
<evidence type="ECO:0000259" key="3">
    <source>
        <dbReference type="Pfam" id="PF05368"/>
    </source>
</evidence>
<dbReference type="InterPro" id="IPR051609">
    <property type="entry name" value="NmrA/Isoflavone_reductase-like"/>
</dbReference>
<dbReference type="AlphaFoldDB" id="A0A9P4R8X0"/>
<keyword evidence="5" id="KW-1185">Reference proteome</keyword>
<evidence type="ECO:0000313" key="5">
    <source>
        <dbReference type="Proteomes" id="UP000799444"/>
    </source>
</evidence>
<protein>
    <submittedName>
        <fullName evidence="4">NAD(P)-binding protein</fullName>
    </submittedName>
</protein>
<comment type="caution">
    <text evidence="4">The sequence shown here is derived from an EMBL/GenBank/DDBJ whole genome shotgun (WGS) entry which is preliminary data.</text>
</comment>
<evidence type="ECO:0000256" key="2">
    <source>
        <dbReference type="ARBA" id="ARBA00023002"/>
    </source>
</evidence>
<dbReference type="SUPFAM" id="SSF51735">
    <property type="entry name" value="NAD(P)-binding Rossmann-fold domains"/>
    <property type="match status" value="1"/>
</dbReference>
<dbReference type="InterPro" id="IPR008030">
    <property type="entry name" value="NmrA-like"/>
</dbReference>
<keyword evidence="2" id="KW-0560">Oxidoreductase</keyword>
<proteinExistence type="predicted"/>
<feature type="domain" description="NmrA-like" evidence="3">
    <location>
        <begin position="5"/>
        <end position="230"/>
    </location>
</feature>
<dbReference type="OrthoDB" id="9984533at2759"/>
<dbReference type="CDD" id="cd05259">
    <property type="entry name" value="PCBER_SDR_a"/>
    <property type="match status" value="1"/>
</dbReference>
<dbReference type="InterPro" id="IPR045312">
    <property type="entry name" value="PCBER-like"/>
</dbReference>
<dbReference type="Gene3D" id="3.40.50.720">
    <property type="entry name" value="NAD(P)-binding Rossmann-like Domain"/>
    <property type="match status" value="1"/>
</dbReference>
<dbReference type="Pfam" id="PF05368">
    <property type="entry name" value="NmrA"/>
    <property type="match status" value="1"/>
</dbReference>
<evidence type="ECO:0000256" key="1">
    <source>
        <dbReference type="ARBA" id="ARBA00022857"/>
    </source>
</evidence>
<reference evidence="4" key="1">
    <citation type="journal article" date="2020" name="Stud. Mycol.">
        <title>101 Dothideomycetes genomes: a test case for predicting lifestyles and emergence of pathogens.</title>
        <authorList>
            <person name="Haridas S."/>
            <person name="Albert R."/>
            <person name="Binder M."/>
            <person name="Bloem J."/>
            <person name="Labutti K."/>
            <person name="Salamov A."/>
            <person name="Andreopoulos B."/>
            <person name="Baker S."/>
            <person name="Barry K."/>
            <person name="Bills G."/>
            <person name="Bluhm B."/>
            <person name="Cannon C."/>
            <person name="Castanera R."/>
            <person name="Culley D."/>
            <person name="Daum C."/>
            <person name="Ezra D."/>
            <person name="Gonzalez J."/>
            <person name="Henrissat B."/>
            <person name="Kuo A."/>
            <person name="Liang C."/>
            <person name="Lipzen A."/>
            <person name="Lutzoni F."/>
            <person name="Magnuson J."/>
            <person name="Mondo S."/>
            <person name="Nolan M."/>
            <person name="Ohm R."/>
            <person name="Pangilinan J."/>
            <person name="Park H.-J."/>
            <person name="Ramirez L."/>
            <person name="Alfaro M."/>
            <person name="Sun H."/>
            <person name="Tritt A."/>
            <person name="Yoshinaga Y."/>
            <person name="Zwiers L.-H."/>
            <person name="Turgeon B."/>
            <person name="Goodwin S."/>
            <person name="Spatafora J."/>
            <person name="Crous P."/>
            <person name="Grigoriev I."/>
        </authorList>
    </citation>
    <scope>NUCLEOTIDE SEQUENCE</scope>
    <source>
        <strain evidence="4">CBS 125425</strain>
    </source>
</reference>
<name>A0A9P4R8X0_9PLEO</name>
<dbReference type="Gene3D" id="3.90.25.10">
    <property type="entry name" value="UDP-galactose 4-epimerase, domain 1"/>
    <property type="match status" value="1"/>
</dbReference>
<keyword evidence="1" id="KW-0521">NADP</keyword>
<sequence length="296" mass="31658">MSEIKNVVIIGAAGNLGPAILDAFLQKSSFNVTVLTREESKSTFPSGVKVVRADYSSIDSLKEAFQGQDAVVSLVGGNALGDQQKLIDAAIAAGVKRFLPSEFGSNTEDEFVAAAVPVFKFKIATVDYLKSNEDKISWSTIITGPFFDWGLKIGFTGFNLANKKASLIDEGKGHWIGTNLAQIGLATVKVLEKAAETKNKHIYISSFTTTQNDVLAALEKFTGSKFTVENTSSKEHAARGAELVSRGDYSGIMLQIQATALGDHGHGDYSSAGLWNEKLGLPKEDFEATIKGVLEG</sequence>
<organism evidence="4 5">
    <name type="scientific">Polyplosphaeria fusca</name>
    <dbReference type="NCBI Taxonomy" id="682080"/>
    <lineage>
        <taxon>Eukaryota</taxon>
        <taxon>Fungi</taxon>
        <taxon>Dikarya</taxon>
        <taxon>Ascomycota</taxon>
        <taxon>Pezizomycotina</taxon>
        <taxon>Dothideomycetes</taxon>
        <taxon>Pleosporomycetidae</taxon>
        <taxon>Pleosporales</taxon>
        <taxon>Tetraplosphaeriaceae</taxon>
        <taxon>Polyplosphaeria</taxon>
    </lineage>
</organism>
<dbReference type="GO" id="GO:0016491">
    <property type="term" value="F:oxidoreductase activity"/>
    <property type="evidence" value="ECO:0007669"/>
    <property type="project" value="UniProtKB-KW"/>
</dbReference>
<gene>
    <name evidence="4" type="ORF">EJ04DRAFT_548135</name>
</gene>
<dbReference type="EMBL" id="ML996098">
    <property type="protein sequence ID" value="KAF2741204.1"/>
    <property type="molecule type" value="Genomic_DNA"/>
</dbReference>
<dbReference type="Proteomes" id="UP000799444">
    <property type="component" value="Unassembled WGS sequence"/>
</dbReference>
<evidence type="ECO:0000313" key="4">
    <source>
        <dbReference type="EMBL" id="KAF2741204.1"/>
    </source>
</evidence>
<dbReference type="PANTHER" id="PTHR47706:SF10">
    <property type="entry name" value="NMRA-LIKE DOMAIN-CONTAINING PROTEIN"/>
    <property type="match status" value="1"/>
</dbReference>
<dbReference type="PANTHER" id="PTHR47706">
    <property type="entry name" value="NMRA-LIKE FAMILY PROTEIN"/>
    <property type="match status" value="1"/>
</dbReference>